<dbReference type="GeneID" id="36327647"/>
<dbReference type="AlphaFoldDB" id="A0A1X6N0B6"/>
<dbReference type="SUPFAM" id="SSF52047">
    <property type="entry name" value="RNI-like"/>
    <property type="match status" value="1"/>
</dbReference>
<keyword evidence="3" id="KW-1185">Reference proteome</keyword>
<dbReference type="STRING" id="670580.A0A1X6N0B6"/>
<sequence length="613" mass="68752">MAIASTRTPTLTAVQDHERRLGGTPQSCLAAPSYYGIYLYSQLPERWHEGIVGRQSDSETTENGAHRTDKYPLRSNTTRVEYVPSPSRVTSLVTQTVSQHGTRFLDLNDDVLAMIISEFTTKDSLQLSLVARRVHLVAKRQALSSVTMESAQTVIRICRYMLEDVVGRLRWIRRLSVSVWIPAKGSGRYGWLLNRNVEIQAPMAIGLLVSLLEQAHGLQYLHVGNVDNNLEFDHALLDAICALPNLVELELLRGGRSETLKLLDGLRSRPRSLMLDVQLVNAEKDAIISRTGRFQELRVLGLGGMYMQRSRFYKNTTRLMHGLHHTWPNVTDLTITRCDIELPAVLHAFPNLRALTFTEWVNGPRSAVHDRLTYSVPSQGPACLEYVEGSGYLFEDWPAERPVYHILIQSVLAIPSQTAMGGETRCGDPEIPILLEMARNAEPVILTFRIMAFESLHESFWKRLAAEATRLRCLEGWMTNVPSSLSPITSLLYLEIAIDVSTSWFTSCVMDETPEPVDLDCSEAYAERLASLVIMQIPSLRYLSLGFGSMASHLPTPHIQPFAGRMRMWKVEGTGGERALCPVPSTIAQRLKVLLKSPDYDPLQESDVLDSSQ</sequence>
<feature type="region of interest" description="Disordered" evidence="1">
    <location>
        <begin position="54"/>
        <end position="75"/>
    </location>
</feature>
<evidence type="ECO:0000313" key="3">
    <source>
        <dbReference type="Proteomes" id="UP000194127"/>
    </source>
</evidence>
<dbReference type="OrthoDB" id="2735181at2759"/>
<dbReference type="RefSeq" id="XP_024338724.1">
    <property type="nucleotide sequence ID" value="XM_024482698.1"/>
</dbReference>
<dbReference type="EMBL" id="KZ110597">
    <property type="protein sequence ID" value="OSX61930.1"/>
    <property type="molecule type" value="Genomic_DNA"/>
</dbReference>
<organism evidence="2 3">
    <name type="scientific">Postia placenta MAD-698-R-SB12</name>
    <dbReference type="NCBI Taxonomy" id="670580"/>
    <lineage>
        <taxon>Eukaryota</taxon>
        <taxon>Fungi</taxon>
        <taxon>Dikarya</taxon>
        <taxon>Basidiomycota</taxon>
        <taxon>Agaricomycotina</taxon>
        <taxon>Agaricomycetes</taxon>
        <taxon>Polyporales</taxon>
        <taxon>Adustoporiaceae</taxon>
        <taxon>Rhodonia</taxon>
    </lineage>
</organism>
<dbReference type="InterPro" id="IPR032675">
    <property type="entry name" value="LRR_dom_sf"/>
</dbReference>
<accession>A0A1X6N0B6</accession>
<gene>
    <name evidence="2" type="ORF">POSPLADRAFT_1074366</name>
</gene>
<name>A0A1X6N0B6_9APHY</name>
<evidence type="ECO:0000256" key="1">
    <source>
        <dbReference type="SAM" id="MobiDB-lite"/>
    </source>
</evidence>
<reference evidence="2 3" key="1">
    <citation type="submission" date="2017-04" db="EMBL/GenBank/DDBJ databases">
        <title>Genome Sequence of the Model Brown-Rot Fungus Postia placenta SB12.</title>
        <authorList>
            <consortium name="DOE Joint Genome Institute"/>
            <person name="Gaskell J."/>
            <person name="Kersten P."/>
            <person name="Larrondo L.F."/>
            <person name="Canessa P."/>
            <person name="Martinez D."/>
            <person name="Hibbett D."/>
            <person name="Schmoll M."/>
            <person name="Kubicek C.P."/>
            <person name="Martinez A.T."/>
            <person name="Yadav J."/>
            <person name="Master E."/>
            <person name="Magnuson J.K."/>
            <person name="James T."/>
            <person name="Yaver D."/>
            <person name="Berka R."/>
            <person name="Labutti K."/>
            <person name="Lipzen A."/>
            <person name="Aerts A."/>
            <person name="Barry K."/>
            <person name="Henrissat B."/>
            <person name="Blanchette R."/>
            <person name="Grigoriev I."/>
            <person name="Cullen D."/>
        </authorList>
    </citation>
    <scope>NUCLEOTIDE SEQUENCE [LARGE SCALE GENOMIC DNA]</scope>
    <source>
        <strain evidence="2 3">MAD-698-R-SB12</strain>
    </source>
</reference>
<dbReference type="Gene3D" id="3.80.10.10">
    <property type="entry name" value="Ribonuclease Inhibitor"/>
    <property type="match status" value="1"/>
</dbReference>
<evidence type="ECO:0008006" key="4">
    <source>
        <dbReference type="Google" id="ProtNLM"/>
    </source>
</evidence>
<evidence type="ECO:0000313" key="2">
    <source>
        <dbReference type="EMBL" id="OSX61930.1"/>
    </source>
</evidence>
<dbReference type="Proteomes" id="UP000194127">
    <property type="component" value="Unassembled WGS sequence"/>
</dbReference>
<proteinExistence type="predicted"/>
<protein>
    <recommendedName>
        <fullName evidence="4">F-box domain-containing protein</fullName>
    </recommendedName>
</protein>